<feature type="signal peptide" evidence="4">
    <location>
        <begin position="1"/>
        <end position="18"/>
    </location>
</feature>
<feature type="region of interest" description="Disordered" evidence="3">
    <location>
        <begin position="212"/>
        <end position="237"/>
    </location>
</feature>
<gene>
    <name evidence="5" type="ORF">EDB95_2435</name>
</gene>
<evidence type="ECO:0000256" key="1">
    <source>
        <dbReference type="ARBA" id="ARBA00022729"/>
    </source>
</evidence>
<dbReference type="SUPFAM" id="SSF49785">
    <property type="entry name" value="Galactose-binding domain-like"/>
    <property type="match status" value="2"/>
</dbReference>
<dbReference type="PANTHER" id="PTHR43817">
    <property type="entry name" value="GLYCOSYL HYDROLASE"/>
    <property type="match status" value="1"/>
</dbReference>
<dbReference type="OrthoDB" id="9761519at2"/>
<evidence type="ECO:0000313" key="6">
    <source>
        <dbReference type="Proteomes" id="UP000294498"/>
    </source>
</evidence>
<evidence type="ECO:0000256" key="3">
    <source>
        <dbReference type="SAM" id="MobiDB-lite"/>
    </source>
</evidence>
<dbReference type="InterPro" id="IPR008979">
    <property type="entry name" value="Galactose-bd-like_sf"/>
</dbReference>
<dbReference type="Pfam" id="PF17132">
    <property type="entry name" value="Glyco_hydro_106"/>
    <property type="match status" value="2"/>
</dbReference>
<keyword evidence="1 4" id="KW-0732">Signal</keyword>
<protein>
    <submittedName>
        <fullName evidence="5">Alpha-L-rhamnosidase-like protein</fullName>
    </submittedName>
</protein>
<feature type="region of interest" description="Disordered" evidence="3">
    <location>
        <begin position="23"/>
        <end position="48"/>
    </location>
</feature>
<dbReference type="GO" id="GO:0016787">
    <property type="term" value="F:hydrolase activity"/>
    <property type="evidence" value="ECO:0007669"/>
    <property type="project" value="UniProtKB-KW"/>
</dbReference>
<reference evidence="5 6" key="1">
    <citation type="submission" date="2019-03" db="EMBL/GenBank/DDBJ databases">
        <title>Genomic Encyclopedia of Type Strains, Phase IV (KMG-IV): sequencing the most valuable type-strain genomes for metagenomic binning, comparative biology and taxonomic classification.</title>
        <authorList>
            <person name="Goeker M."/>
        </authorList>
    </citation>
    <scope>NUCLEOTIDE SEQUENCE [LARGE SCALE GENOMIC DNA]</scope>
    <source>
        <strain evidence="5 6">DSM 100059</strain>
    </source>
</reference>
<dbReference type="Proteomes" id="UP000294498">
    <property type="component" value="Unassembled WGS sequence"/>
</dbReference>
<dbReference type="PANTHER" id="PTHR43817:SF1">
    <property type="entry name" value="HYDROLASE, FAMILY 43, PUTATIVE (AFU_ORTHOLOGUE AFUA_3G01660)-RELATED"/>
    <property type="match status" value="1"/>
</dbReference>
<comment type="caution">
    <text evidence="5">The sequence shown here is derived from an EMBL/GenBank/DDBJ whole genome shotgun (WGS) entry which is preliminary data.</text>
</comment>
<dbReference type="NCBIfam" id="NF045579">
    <property type="entry name" value="rhamnoside_JR"/>
    <property type="match status" value="1"/>
</dbReference>
<sequence>MRCTVVIGLLLLAGAAGAQPAGSTGAGLRQAAPSRAAQPGSPKGARSLESLFQHPPAAARPWVFWYWLHGAVSKEGILADLIAMRDEGIGGAYLMPIQDTTSKLPFQHSARQLSPRWWSMVRYAVQVADSLGVQLAFHDADGFAVAGGPWITPELSMQKVVWTETPVQGAVDEVLAQPETNEGYYRDIRVFAYRAYAPAAAPHVSSSEGDVSFLVQPGDGSAQPGGASARPGGSKSFTSDTPCWIQYAYDTAVTIRTIVIRPAGANYQAQRLLVEVSDDGEHFRVLQRLVPPRSGWQDAEAPDTYAIPPTRARFFRFVYDKEGSEPGAEDLDAAKWKPTLKIKGITLSAEPRIDQYEGKSGLVWRVSPPTAVDLPAASDLLDISSAMDAHGHLRWQAPPGTWTILRMGYTTTGHTNATGGGGRGLECDKFNPAAARIQFNHWFGAIEQAVGPARKAIRIFHVDSWECGDQNWSPVFAAEFRKRRGYDLLPYLPVMAGIPVRGTGFSEHVLSDVRQTISELVNDAFFHTMATLAHAHGCQFSAESVAPVVTVDNLLHNKTVDLPMGEFWLRSPTHDKPLDVLDAVSGGHIYGKPIIQSEAFTELRLQWDEYPGMLKTLQDRNYAWGVNRLVFHVFMHNPWMDRRPGVTLDGVGLFFQRDQTWWKPGKAWVDYTTRCQALLQWGKPVVDVAVYTGDNVPSRSVLPDRLCTVLPGLIGDSLVALNTRRLTNTGVPLVKTSGVQHVANIADAADWVNPLHGYAYDCFNADVLAQARVSHGRVVLPSGASYGVLVFPPGLPSQPDTLSSATQAAITRLSGAHILQTPWTEASLTSLGLPPDVTVVDPAGRVANGIAYTHRTGPGADVYFISNQEGRTRDLRFSLRSVAGGAECWDPVTGRIYSCPSASVVRGRTELPLRLDAGASVFVVLRAAQRARPLPPPPDPTRSLAVTGPWTVTFDTAFGGPTAPLVFPAPMDWSLDPRTRYYSGTAVYSARFSFRPAGGPVWLDLGRVADVAGVRVNGLDCGVAWTAPFRVDITRALRPGENHLEVEVTNTWANRIIGDHLDSTQHAWTNAPYRLDGKLLPSGLLGPVQLRF</sequence>
<organism evidence="5 6">
    <name type="scientific">Dinghuibacter silviterrae</name>
    <dbReference type="NCBI Taxonomy" id="1539049"/>
    <lineage>
        <taxon>Bacteria</taxon>
        <taxon>Pseudomonadati</taxon>
        <taxon>Bacteroidota</taxon>
        <taxon>Chitinophagia</taxon>
        <taxon>Chitinophagales</taxon>
        <taxon>Chitinophagaceae</taxon>
        <taxon>Dinghuibacter</taxon>
    </lineage>
</organism>
<name>A0A4R8DW11_9BACT</name>
<dbReference type="RefSeq" id="WP_133993896.1">
    <property type="nucleotide sequence ID" value="NZ_SODV01000001.1"/>
</dbReference>
<evidence type="ECO:0000256" key="4">
    <source>
        <dbReference type="SAM" id="SignalP"/>
    </source>
</evidence>
<accession>A0A4R8DW11</accession>
<keyword evidence="2" id="KW-0378">Hydrolase</keyword>
<dbReference type="EMBL" id="SODV01000001">
    <property type="protein sequence ID" value="TDX01401.1"/>
    <property type="molecule type" value="Genomic_DNA"/>
</dbReference>
<dbReference type="AlphaFoldDB" id="A0A4R8DW11"/>
<keyword evidence="6" id="KW-1185">Reference proteome</keyword>
<dbReference type="Gene3D" id="2.60.120.260">
    <property type="entry name" value="Galactose-binding domain-like"/>
    <property type="match status" value="2"/>
</dbReference>
<evidence type="ECO:0000256" key="2">
    <source>
        <dbReference type="ARBA" id="ARBA00022801"/>
    </source>
</evidence>
<evidence type="ECO:0000313" key="5">
    <source>
        <dbReference type="EMBL" id="TDX01401.1"/>
    </source>
</evidence>
<proteinExistence type="predicted"/>
<feature type="chain" id="PRO_5020668096" evidence="4">
    <location>
        <begin position="19"/>
        <end position="1092"/>
    </location>
</feature>